<dbReference type="Pfam" id="PF00578">
    <property type="entry name" value="AhpC-TSA"/>
    <property type="match status" value="1"/>
</dbReference>
<dbReference type="Gene3D" id="3.40.30.10">
    <property type="entry name" value="Glutaredoxin"/>
    <property type="match status" value="1"/>
</dbReference>
<dbReference type="GO" id="GO:0016491">
    <property type="term" value="F:oxidoreductase activity"/>
    <property type="evidence" value="ECO:0007669"/>
    <property type="project" value="InterPro"/>
</dbReference>
<accession>A0AAN0NJ47</accession>
<gene>
    <name evidence="2" type="ORF">AABB31_01310</name>
</gene>
<name>A0AAN0NJ47_9RHOB</name>
<dbReference type="AlphaFoldDB" id="A0AAN0NJ47"/>
<keyword evidence="2" id="KW-0614">Plasmid</keyword>
<dbReference type="RefSeq" id="WP_342075106.1">
    <property type="nucleotide sequence ID" value="NZ_CP151764.2"/>
</dbReference>
<evidence type="ECO:0000259" key="1">
    <source>
        <dbReference type="PROSITE" id="PS51352"/>
    </source>
</evidence>
<proteinExistence type="predicted"/>
<keyword evidence="3" id="KW-1185">Reference proteome</keyword>
<dbReference type="InterPro" id="IPR013766">
    <property type="entry name" value="Thioredoxin_domain"/>
</dbReference>
<dbReference type="PROSITE" id="PS51352">
    <property type="entry name" value="THIOREDOXIN_2"/>
    <property type="match status" value="1"/>
</dbReference>
<reference evidence="3" key="1">
    <citation type="submission" date="2024-04" db="EMBL/GenBank/DDBJ databases">
        <title>Phylogenomic analyses of a clade within the roseobacter group suggest taxonomic reassignments of species of the genera Aestuariivita, Citreicella, Loktanella, Nautella, Pelagibaca, Ruegeria, Thalassobius, Thiobacimonas and Tropicibacter, and the proposal o.</title>
        <authorList>
            <person name="Jeon C.O."/>
        </authorList>
    </citation>
    <scope>NUCLEOTIDE SEQUENCE [LARGE SCALE GENOMIC DNA]</scope>
    <source>
        <strain evidence="3">SS1-5</strain>
        <plasmid evidence="3">pSS1-5</plasmid>
    </source>
</reference>
<dbReference type="Proteomes" id="UP001470809">
    <property type="component" value="Plasmid pSS1-5"/>
</dbReference>
<protein>
    <submittedName>
        <fullName evidence="2">Redoxin domain-containing protein</fullName>
    </submittedName>
</protein>
<dbReference type="KEGG" id="yrh:AABB31_01310"/>
<reference evidence="2 3" key="2">
    <citation type="submission" date="2024-08" db="EMBL/GenBank/DDBJ databases">
        <title>Phylogenomic analyses of a clade within the roseobacter group suggest taxonomic reassignments of species of the genera Aestuariivita, Citreicella, Loktanella, Nautella, Pelagibaca, Ruegeria, Thalassobius, Thiobacimonas and Tropicibacter, and the proposal o.</title>
        <authorList>
            <person name="Jeon C.O."/>
        </authorList>
    </citation>
    <scope>NUCLEOTIDE SEQUENCE [LARGE SCALE GENOMIC DNA]</scope>
    <source>
        <strain evidence="2 3">SS1-5</strain>
        <plasmid evidence="2 3">pSS1-5</plasmid>
    </source>
</reference>
<evidence type="ECO:0000313" key="2">
    <source>
        <dbReference type="EMBL" id="WZU65772.1"/>
    </source>
</evidence>
<feature type="domain" description="Thioredoxin" evidence="1">
    <location>
        <begin position="5"/>
        <end position="164"/>
    </location>
</feature>
<sequence length="177" mass="19287">MSPKMHPGAKFPDVEVPQLGGGMLRLGKGRNGHDWQLVIVYRGKHCPVCTGYLKDLNAILPELNEIGIDLVAVSADAHDLAAEQIGEVAPDFDVGYDLSIPDMQALGLYITPPNDRMPVERPFAEPGMFVVNETGHVKMIDIANVPFLRPGVEWLVRGLKFVKGQTEPFPVTGSFGV</sequence>
<dbReference type="SUPFAM" id="SSF52833">
    <property type="entry name" value="Thioredoxin-like"/>
    <property type="match status" value="1"/>
</dbReference>
<dbReference type="InterPro" id="IPR036249">
    <property type="entry name" value="Thioredoxin-like_sf"/>
</dbReference>
<dbReference type="EMBL" id="CP151764">
    <property type="protein sequence ID" value="WZU65772.1"/>
    <property type="molecule type" value="Genomic_DNA"/>
</dbReference>
<dbReference type="GO" id="GO:0016209">
    <property type="term" value="F:antioxidant activity"/>
    <property type="evidence" value="ECO:0007669"/>
    <property type="project" value="InterPro"/>
</dbReference>
<dbReference type="InterPro" id="IPR000866">
    <property type="entry name" value="AhpC/TSA"/>
</dbReference>
<geneLocation type="plasmid" evidence="2 3">
    <name>pSS1-5</name>
</geneLocation>
<evidence type="ECO:0000313" key="3">
    <source>
        <dbReference type="Proteomes" id="UP001470809"/>
    </source>
</evidence>
<organism evidence="2 3">
    <name type="scientific">Yoonia rhodophyticola</name>
    <dbReference type="NCBI Taxonomy" id="3137370"/>
    <lineage>
        <taxon>Bacteria</taxon>
        <taxon>Pseudomonadati</taxon>
        <taxon>Pseudomonadota</taxon>
        <taxon>Alphaproteobacteria</taxon>
        <taxon>Rhodobacterales</taxon>
        <taxon>Paracoccaceae</taxon>
        <taxon>Yoonia</taxon>
    </lineage>
</organism>